<dbReference type="GO" id="GO:0016671">
    <property type="term" value="F:oxidoreductase activity, acting on a sulfur group of donors, disulfide as acceptor"/>
    <property type="evidence" value="ECO:0007669"/>
    <property type="project" value="InterPro"/>
</dbReference>
<keyword evidence="7" id="KW-1133">Transmembrane helix</keyword>
<dbReference type="InterPro" id="IPR004911">
    <property type="entry name" value="Interferon-induced_GILT"/>
</dbReference>
<accession>A0A8K0L5L7</accession>
<evidence type="ECO:0000256" key="6">
    <source>
        <dbReference type="SAM" id="MobiDB-lite"/>
    </source>
</evidence>
<dbReference type="AlphaFoldDB" id="A0A8K0L5L7"/>
<feature type="transmembrane region" description="Helical" evidence="7">
    <location>
        <begin position="63"/>
        <end position="93"/>
    </location>
</feature>
<comment type="similarity">
    <text evidence="2">Belongs to the GILT family.</text>
</comment>
<name>A0A8K0L5L7_9PEZI</name>
<dbReference type="GO" id="GO:0005576">
    <property type="term" value="C:extracellular region"/>
    <property type="evidence" value="ECO:0007669"/>
    <property type="project" value="UniProtKB-SubCell"/>
</dbReference>
<keyword evidence="5" id="KW-0325">Glycoprotein</keyword>
<evidence type="ECO:0000256" key="3">
    <source>
        <dbReference type="ARBA" id="ARBA00022525"/>
    </source>
</evidence>
<organism evidence="8 9">
    <name type="scientific">Elsinoe batatas</name>
    <dbReference type="NCBI Taxonomy" id="2601811"/>
    <lineage>
        <taxon>Eukaryota</taxon>
        <taxon>Fungi</taxon>
        <taxon>Dikarya</taxon>
        <taxon>Ascomycota</taxon>
        <taxon>Pezizomycotina</taxon>
        <taxon>Dothideomycetes</taxon>
        <taxon>Dothideomycetidae</taxon>
        <taxon>Myriangiales</taxon>
        <taxon>Elsinoaceae</taxon>
        <taxon>Elsinoe</taxon>
    </lineage>
</organism>
<feature type="compositionally biased region" description="Low complexity" evidence="6">
    <location>
        <begin position="7"/>
        <end position="18"/>
    </location>
</feature>
<gene>
    <name evidence="8" type="ORF">KVT40_003277</name>
</gene>
<evidence type="ECO:0008006" key="10">
    <source>
        <dbReference type="Google" id="ProtNLM"/>
    </source>
</evidence>
<comment type="caution">
    <text evidence="8">The sequence shown here is derived from an EMBL/GenBank/DDBJ whole genome shotgun (WGS) entry which is preliminary data.</text>
</comment>
<keyword evidence="3" id="KW-0964">Secreted</keyword>
<evidence type="ECO:0000256" key="4">
    <source>
        <dbReference type="ARBA" id="ARBA00022729"/>
    </source>
</evidence>
<proteinExistence type="inferred from homology"/>
<sequence>MTDPEKSPLLPLPSGSPSVTPTEDSALLHLRDEVTRTRTAHLEASKQYAAAWRHTKQGRTVTIIHNIILTIVGLLSITVISAMLFALGFAIIYGDDDPTYRPLRRVPLEAHIMSKCPDARDCLRDLVLPSMQQVSREVDFKLSYIGKPTQEDDGVECMHGPEECLGNILELCAAEIYPDPKIHLGFTMCMTRQYREIPDKTLVQDCALEHGISFEKLNDCASDEHTGKGMSLLRESVERSARENVTTSCTVRVDGKNWCVRDGGKWKDCEGGSGVKDLVGEIRRLRLEQRADFE</sequence>
<keyword evidence="7" id="KW-0472">Membrane</keyword>
<evidence type="ECO:0000256" key="1">
    <source>
        <dbReference type="ARBA" id="ARBA00004613"/>
    </source>
</evidence>
<dbReference type="PANTHER" id="PTHR13234:SF8">
    <property type="entry name" value="GAMMA-INTERFERON-INDUCIBLE LYSOSOMAL THIOL REDUCTASE"/>
    <property type="match status" value="1"/>
</dbReference>
<dbReference type="EMBL" id="JAESVG020000003">
    <property type="protein sequence ID" value="KAG8629412.1"/>
    <property type="molecule type" value="Genomic_DNA"/>
</dbReference>
<dbReference type="PANTHER" id="PTHR13234">
    <property type="entry name" value="GAMMA-INTERFERON INDUCIBLE LYSOSOMAL THIOL REDUCTASE GILT"/>
    <property type="match status" value="1"/>
</dbReference>
<reference evidence="8" key="1">
    <citation type="submission" date="2021-07" db="EMBL/GenBank/DDBJ databases">
        <title>Elsinoe batatas strain:CRI-CJ2 Genome sequencing and assembly.</title>
        <authorList>
            <person name="Huang L."/>
        </authorList>
    </citation>
    <scope>NUCLEOTIDE SEQUENCE</scope>
    <source>
        <strain evidence="8">CRI-CJ2</strain>
    </source>
</reference>
<protein>
    <recommendedName>
        <fullName evidence="10">Gamma interferon inducible lysosomal thiol reductase</fullName>
    </recommendedName>
</protein>
<evidence type="ECO:0000313" key="9">
    <source>
        <dbReference type="Proteomes" id="UP000809789"/>
    </source>
</evidence>
<dbReference type="OrthoDB" id="958254at2759"/>
<evidence type="ECO:0000313" key="8">
    <source>
        <dbReference type="EMBL" id="KAG8629412.1"/>
    </source>
</evidence>
<keyword evidence="4" id="KW-0732">Signal</keyword>
<dbReference type="Pfam" id="PF03227">
    <property type="entry name" value="GILT"/>
    <property type="match status" value="1"/>
</dbReference>
<keyword evidence="9" id="KW-1185">Reference proteome</keyword>
<evidence type="ECO:0000256" key="7">
    <source>
        <dbReference type="SAM" id="Phobius"/>
    </source>
</evidence>
<dbReference type="Proteomes" id="UP000809789">
    <property type="component" value="Unassembled WGS sequence"/>
</dbReference>
<keyword evidence="7" id="KW-0812">Transmembrane</keyword>
<evidence type="ECO:0000256" key="2">
    <source>
        <dbReference type="ARBA" id="ARBA00005679"/>
    </source>
</evidence>
<evidence type="ECO:0000256" key="5">
    <source>
        <dbReference type="ARBA" id="ARBA00023180"/>
    </source>
</evidence>
<comment type="subcellular location">
    <subcellularLocation>
        <location evidence="1">Secreted</location>
    </subcellularLocation>
</comment>
<feature type="region of interest" description="Disordered" evidence="6">
    <location>
        <begin position="1"/>
        <end position="24"/>
    </location>
</feature>